<comment type="caution">
    <text evidence="9">The sequence shown here is derived from an EMBL/GenBank/DDBJ whole genome shotgun (WGS) entry which is preliminary data.</text>
</comment>
<dbReference type="InterPro" id="IPR038770">
    <property type="entry name" value="Na+/solute_symporter_sf"/>
</dbReference>
<evidence type="ECO:0008006" key="11">
    <source>
        <dbReference type="Google" id="ProtNLM"/>
    </source>
</evidence>
<keyword evidence="6 8" id="KW-1133">Transmembrane helix</keyword>
<gene>
    <name evidence="9" type="ORF">N177_2610</name>
</gene>
<dbReference type="GO" id="GO:0055085">
    <property type="term" value="P:transmembrane transport"/>
    <property type="evidence" value="ECO:0007669"/>
    <property type="project" value="InterPro"/>
</dbReference>
<evidence type="ECO:0000256" key="5">
    <source>
        <dbReference type="ARBA" id="ARBA00022692"/>
    </source>
</evidence>
<comment type="similarity">
    <text evidence="2">Belongs to the auxin efflux carrier (TC 2.A.69) family.</text>
</comment>
<evidence type="ECO:0000256" key="3">
    <source>
        <dbReference type="ARBA" id="ARBA00022448"/>
    </source>
</evidence>
<feature type="transmembrane region" description="Helical" evidence="8">
    <location>
        <begin position="6"/>
        <end position="26"/>
    </location>
</feature>
<evidence type="ECO:0000256" key="6">
    <source>
        <dbReference type="ARBA" id="ARBA00022989"/>
    </source>
</evidence>
<sequence>MLDSIVAIAAIVIPVFGLIGIGFASVKTKLLKMSVGDGLADFVFIVALPVLLFKTLATAELGDVSPWPFLISYFAGVAVVWTASDFTVRRIFGRDARSGVTAGVSGGFSNIALVGLPFSISAFGEAGSVPAATLLAVHLPIMMTVSTLLVQRAERIDGTSEAGVSLGQTLLRVGGNLIRNPLIVGILAGVAWWLTGLPITGIPRRLIDMLTAPAVPCALFALGISLARYGISGNIRPALVIAGLKLVLLPACVYLLVSNLTDLPQIWINVATMAAACPTGVNAWLIASRFGTGLALSANVITMSTAMAVVSMTVWLAILTH</sequence>
<dbReference type="EMBL" id="AWXZ01000035">
    <property type="protein sequence ID" value="ESR24161.1"/>
    <property type="molecule type" value="Genomic_DNA"/>
</dbReference>
<comment type="subcellular location">
    <subcellularLocation>
        <location evidence="1">Cell membrane</location>
        <topology evidence="1">Multi-pass membrane protein</topology>
    </subcellularLocation>
</comment>
<dbReference type="PATRIC" id="fig|631454.5.peg.2579"/>
<feature type="transmembrane region" description="Helical" evidence="8">
    <location>
        <begin position="266"/>
        <end position="287"/>
    </location>
</feature>
<dbReference type="PANTHER" id="PTHR36838:SF3">
    <property type="entry name" value="TRANSPORTER AUXIN EFFLUX CARRIER EC FAMILY"/>
    <property type="match status" value="1"/>
</dbReference>
<dbReference type="PANTHER" id="PTHR36838">
    <property type="entry name" value="AUXIN EFFLUX CARRIER FAMILY PROTEIN"/>
    <property type="match status" value="1"/>
</dbReference>
<dbReference type="OrthoDB" id="9810457at2"/>
<feature type="transmembrane region" description="Helical" evidence="8">
    <location>
        <begin position="294"/>
        <end position="318"/>
    </location>
</feature>
<feature type="transmembrane region" description="Helical" evidence="8">
    <location>
        <begin position="239"/>
        <end position="260"/>
    </location>
</feature>
<dbReference type="GO" id="GO:0005886">
    <property type="term" value="C:plasma membrane"/>
    <property type="evidence" value="ECO:0007669"/>
    <property type="project" value="UniProtKB-SubCell"/>
</dbReference>
<dbReference type="Proteomes" id="UP000017819">
    <property type="component" value="Unassembled WGS sequence"/>
</dbReference>
<proteinExistence type="inferred from homology"/>
<reference evidence="9 10" key="1">
    <citation type="journal article" date="2014" name="Genome Announc.">
        <title>Draft Genome Sequence of Lutibaculum baratangense Strain AMV1T, Isolated from a Mud Volcano in Andamans, India.</title>
        <authorList>
            <person name="Singh A."/>
            <person name="Sreenivas A."/>
            <person name="Sathyanarayana Reddy G."/>
            <person name="Pinnaka A.K."/>
            <person name="Shivaji S."/>
        </authorList>
    </citation>
    <scope>NUCLEOTIDE SEQUENCE [LARGE SCALE GENOMIC DNA]</scope>
    <source>
        <strain evidence="9 10">AMV1</strain>
    </source>
</reference>
<evidence type="ECO:0000256" key="2">
    <source>
        <dbReference type="ARBA" id="ARBA00010145"/>
    </source>
</evidence>
<accession>V4RDC8</accession>
<dbReference type="Gene3D" id="1.20.1530.20">
    <property type="match status" value="1"/>
</dbReference>
<evidence type="ECO:0000256" key="4">
    <source>
        <dbReference type="ARBA" id="ARBA00022475"/>
    </source>
</evidence>
<evidence type="ECO:0000256" key="1">
    <source>
        <dbReference type="ARBA" id="ARBA00004651"/>
    </source>
</evidence>
<keyword evidence="7 8" id="KW-0472">Membrane</keyword>
<organism evidence="9 10">
    <name type="scientific">Lutibaculum baratangense AMV1</name>
    <dbReference type="NCBI Taxonomy" id="631454"/>
    <lineage>
        <taxon>Bacteria</taxon>
        <taxon>Pseudomonadati</taxon>
        <taxon>Pseudomonadota</taxon>
        <taxon>Alphaproteobacteria</taxon>
        <taxon>Hyphomicrobiales</taxon>
        <taxon>Tepidamorphaceae</taxon>
        <taxon>Lutibaculum</taxon>
    </lineage>
</organism>
<feature type="transmembrane region" description="Helical" evidence="8">
    <location>
        <begin position="177"/>
        <end position="194"/>
    </location>
</feature>
<protein>
    <recommendedName>
        <fullName evidence="11">Transporter</fullName>
    </recommendedName>
</protein>
<evidence type="ECO:0000313" key="10">
    <source>
        <dbReference type="Proteomes" id="UP000017819"/>
    </source>
</evidence>
<keyword evidence="5 8" id="KW-0812">Transmembrane</keyword>
<keyword evidence="3" id="KW-0813">Transport</keyword>
<evidence type="ECO:0000256" key="7">
    <source>
        <dbReference type="ARBA" id="ARBA00023136"/>
    </source>
</evidence>
<dbReference type="InterPro" id="IPR004776">
    <property type="entry name" value="Mem_transp_PIN-like"/>
</dbReference>
<feature type="transmembrane region" description="Helical" evidence="8">
    <location>
        <begin position="100"/>
        <end position="123"/>
    </location>
</feature>
<dbReference type="STRING" id="631454.N177_2610"/>
<feature type="transmembrane region" description="Helical" evidence="8">
    <location>
        <begin position="69"/>
        <end position="88"/>
    </location>
</feature>
<dbReference type="Pfam" id="PF03547">
    <property type="entry name" value="Mem_trans"/>
    <property type="match status" value="1"/>
</dbReference>
<keyword evidence="10" id="KW-1185">Reference proteome</keyword>
<dbReference type="AlphaFoldDB" id="V4RDC8"/>
<keyword evidence="4" id="KW-1003">Cell membrane</keyword>
<feature type="transmembrane region" description="Helical" evidence="8">
    <location>
        <begin position="38"/>
        <end position="57"/>
    </location>
</feature>
<dbReference type="RefSeq" id="WP_023432739.1">
    <property type="nucleotide sequence ID" value="NZ_AWXZ01000035.1"/>
</dbReference>
<evidence type="ECO:0000256" key="8">
    <source>
        <dbReference type="SAM" id="Phobius"/>
    </source>
</evidence>
<feature type="transmembrane region" description="Helical" evidence="8">
    <location>
        <begin position="206"/>
        <end position="227"/>
    </location>
</feature>
<evidence type="ECO:0000313" key="9">
    <source>
        <dbReference type="EMBL" id="ESR24161.1"/>
    </source>
</evidence>
<feature type="transmembrane region" description="Helical" evidence="8">
    <location>
        <begin position="129"/>
        <end position="150"/>
    </location>
</feature>
<name>V4RDC8_9HYPH</name>
<dbReference type="eggNOG" id="COG0679">
    <property type="taxonomic scope" value="Bacteria"/>
</dbReference>